<organism evidence="2 3">
    <name type="scientific">Psilocybe cf. subviscida</name>
    <dbReference type="NCBI Taxonomy" id="2480587"/>
    <lineage>
        <taxon>Eukaryota</taxon>
        <taxon>Fungi</taxon>
        <taxon>Dikarya</taxon>
        <taxon>Basidiomycota</taxon>
        <taxon>Agaricomycotina</taxon>
        <taxon>Agaricomycetes</taxon>
        <taxon>Agaricomycetidae</taxon>
        <taxon>Agaricales</taxon>
        <taxon>Agaricineae</taxon>
        <taxon>Strophariaceae</taxon>
        <taxon>Psilocybe</taxon>
    </lineage>
</organism>
<evidence type="ECO:0000313" key="2">
    <source>
        <dbReference type="EMBL" id="KAF5329609.1"/>
    </source>
</evidence>
<proteinExistence type="predicted"/>
<name>A0A8H5FAD8_9AGAR</name>
<accession>A0A8H5FAD8</accession>
<comment type="caution">
    <text evidence="2">The sequence shown here is derived from an EMBL/GenBank/DDBJ whole genome shotgun (WGS) entry which is preliminary data.</text>
</comment>
<protein>
    <submittedName>
        <fullName evidence="2">Uncharacterized protein</fullName>
    </submittedName>
</protein>
<feature type="region of interest" description="Disordered" evidence="1">
    <location>
        <begin position="44"/>
        <end position="69"/>
    </location>
</feature>
<dbReference type="EMBL" id="JAACJJ010000002">
    <property type="protein sequence ID" value="KAF5329609.1"/>
    <property type="molecule type" value="Genomic_DNA"/>
</dbReference>
<feature type="region of interest" description="Disordered" evidence="1">
    <location>
        <begin position="88"/>
        <end position="129"/>
    </location>
</feature>
<evidence type="ECO:0000256" key="1">
    <source>
        <dbReference type="SAM" id="MobiDB-lite"/>
    </source>
</evidence>
<keyword evidence="3" id="KW-1185">Reference proteome</keyword>
<sequence length="129" mass="13822">MSLSPPPESIARMMDAQSKDIATMSCKTSFAKLTSSYGLGMADARSDSDGHRNVTPVSPTPPFKDVGQDAMPGAISRVRIVQSVKSAFRTKKAKRDSPKQYTESQSFSGFEPISDAATPSFCLKQNSGP</sequence>
<reference evidence="2 3" key="1">
    <citation type="journal article" date="2020" name="ISME J.">
        <title>Uncovering the hidden diversity of litter-decomposition mechanisms in mushroom-forming fungi.</title>
        <authorList>
            <person name="Floudas D."/>
            <person name="Bentzer J."/>
            <person name="Ahren D."/>
            <person name="Johansson T."/>
            <person name="Persson P."/>
            <person name="Tunlid A."/>
        </authorList>
    </citation>
    <scope>NUCLEOTIDE SEQUENCE [LARGE SCALE GENOMIC DNA]</scope>
    <source>
        <strain evidence="2 3">CBS 101986</strain>
    </source>
</reference>
<gene>
    <name evidence="2" type="ORF">D9619_009403</name>
</gene>
<dbReference type="AlphaFoldDB" id="A0A8H5FAD8"/>
<feature type="compositionally biased region" description="Polar residues" evidence="1">
    <location>
        <begin position="99"/>
        <end position="108"/>
    </location>
</feature>
<dbReference type="Proteomes" id="UP000567179">
    <property type="component" value="Unassembled WGS sequence"/>
</dbReference>
<evidence type="ECO:0000313" key="3">
    <source>
        <dbReference type="Proteomes" id="UP000567179"/>
    </source>
</evidence>